<proteinExistence type="predicted"/>
<keyword evidence="1" id="KW-0614">Plasmid</keyword>
<reference evidence="1" key="1">
    <citation type="journal article" date="2014" name="J. Antimicrob. Chemother.">
        <title>Nucleotide sequences of 16 transmissible plasmids identified in nine multidrug-resistant Escherichia coli isolates expressing an ESBL phenotype isolated from food-producing animals and healthy humans.</title>
        <authorList>
            <person name="Wang J."/>
            <person name="Stephan R."/>
            <person name="Power K."/>
            <person name="Yan Q."/>
            <person name="Hachler H."/>
            <person name="Fanning S."/>
        </authorList>
    </citation>
    <scope>NUCLEOTIDE SEQUENCE</scope>
    <source>
        <strain evidence="1">Chicken-59</strain>
        <plasmid evidence="1">pC59-153</plasmid>
    </source>
</reference>
<protein>
    <submittedName>
        <fullName evidence="1">Uncharacterized protein</fullName>
    </submittedName>
</protein>
<geneLocation type="plasmid" evidence="1">
    <name>pC59-153</name>
</geneLocation>
<organism evidence="1">
    <name type="scientific">Escherichia coli</name>
    <dbReference type="NCBI Taxonomy" id="562"/>
    <lineage>
        <taxon>Bacteria</taxon>
        <taxon>Pseudomonadati</taxon>
        <taxon>Pseudomonadota</taxon>
        <taxon>Gammaproteobacteria</taxon>
        <taxon>Enterobacterales</taxon>
        <taxon>Enterobacteriaceae</taxon>
        <taxon>Escherichia</taxon>
    </lineage>
</organism>
<evidence type="ECO:0000313" key="1">
    <source>
        <dbReference type="EMBL" id="AIF78630.1"/>
    </source>
</evidence>
<name>A0A075MCV4_ECOLX</name>
<dbReference type="EMBL" id="KJ484636">
    <property type="protein sequence ID" value="AIF78630.1"/>
    <property type="molecule type" value="Genomic_DNA"/>
</dbReference>
<sequence>MILNCSALRYAGGYLSSLMTALMITFKKRYLHRMVNMLVTRNTALLK</sequence>
<dbReference type="AlphaFoldDB" id="A0A075MCV4"/>
<accession>A0A075MCV4</accession>